<dbReference type="GO" id="GO:0005886">
    <property type="term" value="C:plasma membrane"/>
    <property type="evidence" value="ECO:0007669"/>
    <property type="project" value="TreeGrafter"/>
</dbReference>
<protein>
    <submittedName>
        <fullName evidence="9">Uncharacterized protein</fullName>
    </submittedName>
</protein>
<evidence type="ECO:0000256" key="4">
    <source>
        <dbReference type="ARBA" id="ARBA00022989"/>
    </source>
</evidence>
<dbReference type="PANTHER" id="PTHR12191:SF37">
    <property type="entry name" value="ZINC TRANSPORTER FOI"/>
    <property type="match status" value="1"/>
</dbReference>
<keyword evidence="10" id="KW-1185">Reference proteome</keyword>
<keyword evidence="3 7" id="KW-0812">Transmembrane</keyword>
<accession>A0AAD9JXM5</accession>
<comment type="subcellular location">
    <subcellularLocation>
        <location evidence="1">Membrane</location>
        <topology evidence="1">Multi-pass membrane protein</topology>
    </subcellularLocation>
</comment>
<dbReference type="InterPro" id="IPR003689">
    <property type="entry name" value="ZIP"/>
</dbReference>
<keyword evidence="5 7" id="KW-0472">Membrane</keyword>
<gene>
    <name evidence="9" type="ORF">LSH36_121g00043</name>
</gene>
<keyword evidence="8" id="KW-0732">Signal</keyword>
<feature type="region of interest" description="Disordered" evidence="6">
    <location>
        <begin position="73"/>
        <end position="101"/>
    </location>
</feature>
<comment type="similarity">
    <text evidence="2">Belongs to the ZIP transporter (TC 2.A.5) family.</text>
</comment>
<organism evidence="9 10">
    <name type="scientific">Paralvinella palmiformis</name>
    <dbReference type="NCBI Taxonomy" id="53620"/>
    <lineage>
        <taxon>Eukaryota</taxon>
        <taxon>Metazoa</taxon>
        <taxon>Spiralia</taxon>
        <taxon>Lophotrochozoa</taxon>
        <taxon>Annelida</taxon>
        <taxon>Polychaeta</taxon>
        <taxon>Sedentaria</taxon>
        <taxon>Canalipalpata</taxon>
        <taxon>Terebellida</taxon>
        <taxon>Terebelliformia</taxon>
        <taxon>Alvinellidae</taxon>
        <taxon>Paralvinella</taxon>
    </lineage>
</organism>
<evidence type="ECO:0000256" key="6">
    <source>
        <dbReference type="SAM" id="MobiDB-lite"/>
    </source>
</evidence>
<evidence type="ECO:0000256" key="7">
    <source>
        <dbReference type="SAM" id="Phobius"/>
    </source>
</evidence>
<dbReference type="InterPro" id="IPR050799">
    <property type="entry name" value="ZIP_Transporter"/>
</dbReference>
<proteinExistence type="inferred from homology"/>
<dbReference type="Proteomes" id="UP001208570">
    <property type="component" value="Unassembled WGS sequence"/>
</dbReference>
<feature type="compositionally biased region" description="Basic and acidic residues" evidence="6">
    <location>
        <begin position="73"/>
        <end position="86"/>
    </location>
</feature>
<reference evidence="9" key="1">
    <citation type="journal article" date="2023" name="Mol. Biol. Evol.">
        <title>Third-Generation Sequencing Reveals the Adaptive Role of the Epigenome in Three Deep-Sea Polychaetes.</title>
        <authorList>
            <person name="Perez M."/>
            <person name="Aroh O."/>
            <person name="Sun Y."/>
            <person name="Lan Y."/>
            <person name="Juniper S.K."/>
            <person name="Young C.R."/>
            <person name="Angers B."/>
            <person name="Qian P.Y."/>
        </authorList>
    </citation>
    <scope>NUCLEOTIDE SEQUENCE</scope>
    <source>
        <strain evidence="9">P08H-3</strain>
    </source>
</reference>
<comment type="caution">
    <text evidence="9">The sequence shown here is derived from an EMBL/GenBank/DDBJ whole genome shotgun (WGS) entry which is preliminary data.</text>
</comment>
<dbReference type="EMBL" id="JAODUP010000121">
    <property type="protein sequence ID" value="KAK2161086.1"/>
    <property type="molecule type" value="Genomic_DNA"/>
</dbReference>
<feature type="chain" id="PRO_5042178477" evidence="8">
    <location>
        <begin position="21"/>
        <end position="320"/>
    </location>
</feature>
<dbReference type="GO" id="GO:0140410">
    <property type="term" value="F:monoatomic cation:bicarbonate symporter activity"/>
    <property type="evidence" value="ECO:0007669"/>
    <property type="project" value="TreeGrafter"/>
</dbReference>
<evidence type="ECO:0000313" key="10">
    <source>
        <dbReference type="Proteomes" id="UP001208570"/>
    </source>
</evidence>
<feature type="transmembrane region" description="Helical" evidence="7">
    <location>
        <begin position="268"/>
        <end position="289"/>
    </location>
</feature>
<evidence type="ECO:0000256" key="8">
    <source>
        <dbReference type="SAM" id="SignalP"/>
    </source>
</evidence>
<dbReference type="GO" id="GO:0030003">
    <property type="term" value="P:intracellular monoatomic cation homeostasis"/>
    <property type="evidence" value="ECO:0007669"/>
    <property type="project" value="TreeGrafter"/>
</dbReference>
<dbReference type="Pfam" id="PF02535">
    <property type="entry name" value="Zip"/>
    <property type="match status" value="1"/>
</dbReference>
<dbReference type="PANTHER" id="PTHR12191">
    <property type="entry name" value="SOLUTE CARRIER FAMILY 39"/>
    <property type="match status" value="1"/>
</dbReference>
<dbReference type="AlphaFoldDB" id="A0AAD9JXM5"/>
<sequence>MMSVVIVLVFMCCITVGLSAEEVSSRRVTIDSEPISKWYFMNKLLVQYGDGEYLTIADVQKLLEMLKKNEKDNMTHEKEQFRRSTDSDQTEPSTNVSGTCEARDNWMDDPECLDNIFQYTRQNGLNATDSSVPYVQDLEFRVKCMSAVEIFQFHELSTDRVNASLLHEISPTILYTAQTMNCVEKKQPIGRPKAAEVWGYSFVCVTFINLCSLMGMVFLPLMHKSFYKKLLMFMVALAVGTLSGSSLLFLIPECFDMASEDNPFFSDYVWRCTTVIGGIYMFFVVERVLKNIMDWRKDDHAVMDSSEKSLINAAEFAQVK</sequence>
<feature type="transmembrane region" description="Helical" evidence="7">
    <location>
        <begin position="197"/>
        <end position="219"/>
    </location>
</feature>
<evidence type="ECO:0000256" key="1">
    <source>
        <dbReference type="ARBA" id="ARBA00004141"/>
    </source>
</evidence>
<dbReference type="GO" id="GO:0071578">
    <property type="term" value="P:zinc ion import across plasma membrane"/>
    <property type="evidence" value="ECO:0007669"/>
    <property type="project" value="TreeGrafter"/>
</dbReference>
<evidence type="ECO:0000256" key="3">
    <source>
        <dbReference type="ARBA" id="ARBA00022692"/>
    </source>
</evidence>
<name>A0AAD9JXM5_9ANNE</name>
<keyword evidence="4 7" id="KW-1133">Transmembrane helix</keyword>
<feature type="signal peptide" evidence="8">
    <location>
        <begin position="1"/>
        <end position="20"/>
    </location>
</feature>
<feature type="transmembrane region" description="Helical" evidence="7">
    <location>
        <begin position="231"/>
        <end position="252"/>
    </location>
</feature>
<evidence type="ECO:0000313" key="9">
    <source>
        <dbReference type="EMBL" id="KAK2161086.1"/>
    </source>
</evidence>
<evidence type="ECO:0000256" key="5">
    <source>
        <dbReference type="ARBA" id="ARBA00023136"/>
    </source>
</evidence>
<evidence type="ECO:0000256" key="2">
    <source>
        <dbReference type="ARBA" id="ARBA00006939"/>
    </source>
</evidence>
<dbReference type="GO" id="GO:0005385">
    <property type="term" value="F:zinc ion transmembrane transporter activity"/>
    <property type="evidence" value="ECO:0007669"/>
    <property type="project" value="TreeGrafter"/>
</dbReference>